<proteinExistence type="predicted"/>
<evidence type="ECO:0000313" key="2">
    <source>
        <dbReference type="EMBL" id="KAK1401168.1"/>
    </source>
</evidence>
<dbReference type="GO" id="GO:0016747">
    <property type="term" value="F:acyltransferase activity, transferring groups other than amino-acyl groups"/>
    <property type="evidence" value="ECO:0007669"/>
    <property type="project" value="InterPro"/>
</dbReference>
<protein>
    <submittedName>
        <fullName evidence="2">N-acetyltransferase p20</fullName>
    </submittedName>
</protein>
<dbReference type="PANTHER" id="PTHR46067:SF18">
    <property type="entry name" value="ACYL-COA N-ACYLTRANSFERASES (NAT) SUPERFAMILY PROTEIN"/>
    <property type="match status" value="1"/>
</dbReference>
<evidence type="ECO:0000259" key="1">
    <source>
        <dbReference type="PROSITE" id="PS51186"/>
    </source>
</evidence>
<comment type="caution">
    <text evidence="2">The sequence shown here is derived from an EMBL/GenBank/DDBJ whole genome shotgun (WGS) entry which is preliminary data.</text>
</comment>
<dbReference type="Proteomes" id="UP001237642">
    <property type="component" value="Unassembled WGS sequence"/>
</dbReference>
<dbReference type="AlphaFoldDB" id="A0AAD8JC71"/>
<dbReference type="Pfam" id="PF13302">
    <property type="entry name" value="Acetyltransf_3"/>
    <property type="match status" value="1"/>
</dbReference>
<sequence length="164" mass="19041">MDSTRISLRPFKISDTDDFFKWASDDKVTQYLRWPTITSRNEALTYIQQVAIPHPWRHSICMDDICIGYVSLKPESGNDQHRAHVSYALSAEYWGLGIATIALKMAIAMVFEKFSYLVRIEALVEEENKGSQRVLEKVGFRKEGLLRKYGYNKGDIRDMIMYSF</sequence>
<dbReference type="PANTHER" id="PTHR46067">
    <property type="entry name" value="ACYL-COA N-ACYLTRANSFERASES (NAT) SUPERFAMILY PROTEIN"/>
    <property type="match status" value="1"/>
</dbReference>
<dbReference type="EMBL" id="JAUIZM010000001">
    <property type="protein sequence ID" value="KAK1401168.1"/>
    <property type="molecule type" value="Genomic_DNA"/>
</dbReference>
<name>A0AAD8JC71_9APIA</name>
<gene>
    <name evidence="2" type="ORF">POM88_000773</name>
</gene>
<keyword evidence="3" id="KW-1185">Reference proteome</keyword>
<dbReference type="InterPro" id="IPR000182">
    <property type="entry name" value="GNAT_dom"/>
</dbReference>
<dbReference type="PROSITE" id="PS51186">
    <property type="entry name" value="GNAT"/>
    <property type="match status" value="1"/>
</dbReference>
<feature type="domain" description="N-acetyltransferase" evidence="1">
    <location>
        <begin position="6"/>
        <end position="164"/>
    </location>
</feature>
<dbReference type="Gene3D" id="3.40.630.30">
    <property type="match status" value="1"/>
</dbReference>
<accession>A0AAD8JC71</accession>
<dbReference type="InterPro" id="IPR016181">
    <property type="entry name" value="Acyl_CoA_acyltransferase"/>
</dbReference>
<reference evidence="2" key="2">
    <citation type="submission" date="2023-05" db="EMBL/GenBank/DDBJ databases">
        <authorList>
            <person name="Schelkunov M.I."/>
        </authorList>
    </citation>
    <scope>NUCLEOTIDE SEQUENCE</scope>
    <source>
        <strain evidence="2">Hsosn_3</strain>
        <tissue evidence="2">Leaf</tissue>
    </source>
</reference>
<reference evidence="2" key="1">
    <citation type="submission" date="2023-02" db="EMBL/GenBank/DDBJ databases">
        <title>Genome of toxic invasive species Heracleum sosnowskyi carries increased number of genes despite the absence of recent whole-genome duplications.</title>
        <authorList>
            <person name="Schelkunov M."/>
            <person name="Shtratnikova V."/>
            <person name="Makarenko M."/>
            <person name="Klepikova A."/>
            <person name="Omelchenko D."/>
            <person name="Novikova G."/>
            <person name="Obukhova E."/>
            <person name="Bogdanov V."/>
            <person name="Penin A."/>
            <person name="Logacheva M."/>
        </authorList>
    </citation>
    <scope>NUCLEOTIDE SEQUENCE</scope>
    <source>
        <strain evidence="2">Hsosn_3</strain>
        <tissue evidence="2">Leaf</tissue>
    </source>
</reference>
<dbReference type="SUPFAM" id="SSF55729">
    <property type="entry name" value="Acyl-CoA N-acyltransferases (Nat)"/>
    <property type="match status" value="1"/>
</dbReference>
<evidence type="ECO:0000313" key="3">
    <source>
        <dbReference type="Proteomes" id="UP001237642"/>
    </source>
</evidence>
<organism evidence="2 3">
    <name type="scientific">Heracleum sosnowskyi</name>
    <dbReference type="NCBI Taxonomy" id="360622"/>
    <lineage>
        <taxon>Eukaryota</taxon>
        <taxon>Viridiplantae</taxon>
        <taxon>Streptophyta</taxon>
        <taxon>Embryophyta</taxon>
        <taxon>Tracheophyta</taxon>
        <taxon>Spermatophyta</taxon>
        <taxon>Magnoliopsida</taxon>
        <taxon>eudicotyledons</taxon>
        <taxon>Gunneridae</taxon>
        <taxon>Pentapetalae</taxon>
        <taxon>asterids</taxon>
        <taxon>campanulids</taxon>
        <taxon>Apiales</taxon>
        <taxon>Apiaceae</taxon>
        <taxon>Apioideae</taxon>
        <taxon>apioid superclade</taxon>
        <taxon>Tordylieae</taxon>
        <taxon>Tordyliinae</taxon>
        <taxon>Heracleum</taxon>
    </lineage>
</organism>